<dbReference type="Proteomes" id="UP000265520">
    <property type="component" value="Unassembled WGS sequence"/>
</dbReference>
<evidence type="ECO:0000313" key="1">
    <source>
        <dbReference type="EMBL" id="MCI63903.1"/>
    </source>
</evidence>
<sequence length="44" mass="4769">MLLLTQTSFQVVSVDPTESALAGLVARIVKLEKHLLALTLTLPH</sequence>
<keyword evidence="2" id="KW-1185">Reference proteome</keyword>
<dbReference type="AlphaFoldDB" id="A0A392TRT4"/>
<accession>A0A392TRT4</accession>
<evidence type="ECO:0000313" key="2">
    <source>
        <dbReference type="Proteomes" id="UP000265520"/>
    </source>
</evidence>
<protein>
    <submittedName>
        <fullName evidence="1">Uncharacterized protein</fullName>
    </submittedName>
</protein>
<feature type="non-terminal residue" evidence="1">
    <location>
        <position position="44"/>
    </location>
</feature>
<dbReference type="EMBL" id="LXQA010645654">
    <property type="protein sequence ID" value="MCI63903.1"/>
    <property type="molecule type" value="Genomic_DNA"/>
</dbReference>
<organism evidence="1 2">
    <name type="scientific">Trifolium medium</name>
    <dbReference type="NCBI Taxonomy" id="97028"/>
    <lineage>
        <taxon>Eukaryota</taxon>
        <taxon>Viridiplantae</taxon>
        <taxon>Streptophyta</taxon>
        <taxon>Embryophyta</taxon>
        <taxon>Tracheophyta</taxon>
        <taxon>Spermatophyta</taxon>
        <taxon>Magnoliopsida</taxon>
        <taxon>eudicotyledons</taxon>
        <taxon>Gunneridae</taxon>
        <taxon>Pentapetalae</taxon>
        <taxon>rosids</taxon>
        <taxon>fabids</taxon>
        <taxon>Fabales</taxon>
        <taxon>Fabaceae</taxon>
        <taxon>Papilionoideae</taxon>
        <taxon>50 kb inversion clade</taxon>
        <taxon>NPAAA clade</taxon>
        <taxon>Hologalegina</taxon>
        <taxon>IRL clade</taxon>
        <taxon>Trifolieae</taxon>
        <taxon>Trifolium</taxon>
    </lineage>
</organism>
<reference evidence="1 2" key="1">
    <citation type="journal article" date="2018" name="Front. Plant Sci.">
        <title>Red Clover (Trifolium pratense) and Zigzag Clover (T. medium) - A Picture of Genomic Similarities and Differences.</title>
        <authorList>
            <person name="Dluhosova J."/>
            <person name="Istvanek J."/>
            <person name="Nedelnik J."/>
            <person name="Repkova J."/>
        </authorList>
    </citation>
    <scope>NUCLEOTIDE SEQUENCE [LARGE SCALE GENOMIC DNA]</scope>
    <source>
        <strain evidence="2">cv. 10/8</strain>
        <tissue evidence="1">Leaf</tissue>
    </source>
</reference>
<proteinExistence type="predicted"/>
<name>A0A392TRT4_9FABA</name>
<comment type="caution">
    <text evidence="1">The sequence shown here is derived from an EMBL/GenBank/DDBJ whole genome shotgun (WGS) entry which is preliminary data.</text>
</comment>